<dbReference type="GO" id="GO:0030904">
    <property type="term" value="C:retromer complex"/>
    <property type="evidence" value="ECO:0007669"/>
    <property type="project" value="InterPro"/>
</dbReference>
<dbReference type="OrthoDB" id="10258130at2759"/>
<evidence type="ECO:0000259" key="8">
    <source>
        <dbReference type="Pfam" id="PF12850"/>
    </source>
</evidence>
<evidence type="ECO:0000256" key="2">
    <source>
        <dbReference type="ARBA" id="ARBA00017767"/>
    </source>
</evidence>
<evidence type="ECO:0000256" key="3">
    <source>
        <dbReference type="ARBA" id="ARBA00022448"/>
    </source>
</evidence>
<protein>
    <recommendedName>
        <fullName evidence="2 7">Vacuolar protein sorting-associated protein 29</fullName>
    </recommendedName>
</protein>
<dbReference type="GO" id="GO:0046872">
    <property type="term" value="F:metal ion binding"/>
    <property type="evidence" value="ECO:0007669"/>
    <property type="project" value="UniProtKB-KW"/>
</dbReference>
<comment type="caution">
    <text evidence="9">The sequence shown here is derived from an EMBL/GenBank/DDBJ whole genome shotgun (WGS) entry which is preliminary data.</text>
</comment>
<evidence type="ECO:0000256" key="5">
    <source>
        <dbReference type="ARBA" id="ARBA00022801"/>
    </source>
</evidence>
<name>A0A8J2SL35_9STRA</name>
<comment type="similarity">
    <text evidence="1 7">Belongs to the VPS29 family.</text>
</comment>
<evidence type="ECO:0000256" key="4">
    <source>
        <dbReference type="ARBA" id="ARBA00022723"/>
    </source>
</evidence>
<dbReference type="Proteomes" id="UP000789595">
    <property type="component" value="Unassembled WGS sequence"/>
</dbReference>
<evidence type="ECO:0000313" key="10">
    <source>
        <dbReference type="Proteomes" id="UP000789595"/>
    </source>
</evidence>
<dbReference type="GO" id="GO:0015031">
    <property type="term" value="P:protein transport"/>
    <property type="evidence" value="ECO:0007669"/>
    <property type="project" value="UniProtKB-KW"/>
</dbReference>
<keyword evidence="10" id="KW-1185">Reference proteome</keyword>
<evidence type="ECO:0000256" key="1">
    <source>
        <dbReference type="ARBA" id="ARBA00005945"/>
    </source>
</evidence>
<accession>A0A8J2SL35</accession>
<dbReference type="EMBL" id="CAKKNE010000002">
    <property type="protein sequence ID" value="CAH0369047.1"/>
    <property type="molecule type" value="Genomic_DNA"/>
</dbReference>
<proteinExistence type="inferred from homology"/>
<dbReference type="FunFam" id="3.60.21.10:FF:000015">
    <property type="entry name" value="Vacuolar protein sorting-associated protein 29"/>
    <property type="match status" value="1"/>
</dbReference>
<gene>
    <name evidence="9" type="ORF">PECAL_2P21530</name>
</gene>
<reference evidence="9" key="1">
    <citation type="submission" date="2021-11" db="EMBL/GenBank/DDBJ databases">
        <authorList>
            <consortium name="Genoscope - CEA"/>
            <person name="William W."/>
        </authorList>
    </citation>
    <scope>NUCLEOTIDE SEQUENCE</scope>
</reference>
<dbReference type="PROSITE" id="PS01269">
    <property type="entry name" value="UPF0025"/>
    <property type="match status" value="1"/>
</dbReference>
<keyword evidence="5" id="KW-0378">Hydrolase</keyword>
<dbReference type="InterPro" id="IPR029052">
    <property type="entry name" value="Metallo-depent_PP-like"/>
</dbReference>
<organism evidence="9 10">
    <name type="scientific">Pelagomonas calceolata</name>
    <dbReference type="NCBI Taxonomy" id="35677"/>
    <lineage>
        <taxon>Eukaryota</taxon>
        <taxon>Sar</taxon>
        <taxon>Stramenopiles</taxon>
        <taxon>Ochrophyta</taxon>
        <taxon>Pelagophyceae</taxon>
        <taxon>Pelagomonadales</taxon>
        <taxon>Pelagomonadaceae</taxon>
        <taxon>Pelagomonas</taxon>
    </lineage>
</organism>
<dbReference type="AlphaFoldDB" id="A0A8J2SL35"/>
<dbReference type="CDD" id="cd07394">
    <property type="entry name" value="MPP_Vps29"/>
    <property type="match status" value="1"/>
</dbReference>
<dbReference type="GO" id="GO:0042147">
    <property type="term" value="P:retrograde transport, endosome to Golgi"/>
    <property type="evidence" value="ECO:0007669"/>
    <property type="project" value="InterPro"/>
</dbReference>
<feature type="domain" description="Calcineurin-like phosphoesterase" evidence="8">
    <location>
        <begin position="10"/>
        <end position="149"/>
    </location>
</feature>
<dbReference type="InterPro" id="IPR028661">
    <property type="entry name" value="Vps29"/>
</dbReference>
<keyword evidence="3" id="KW-0813">Transport</keyword>
<dbReference type="SUPFAM" id="SSF56300">
    <property type="entry name" value="Metallo-dependent phosphatases"/>
    <property type="match status" value="1"/>
</dbReference>
<dbReference type="InterPro" id="IPR000979">
    <property type="entry name" value="Phosphodiesterase_MJ0936/Vps29"/>
</dbReference>
<keyword evidence="6" id="KW-0653">Protein transport</keyword>
<evidence type="ECO:0000256" key="7">
    <source>
        <dbReference type="RuleBase" id="RU362040"/>
    </source>
</evidence>
<dbReference type="Pfam" id="PF12850">
    <property type="entry name" value="Metallophos_2"/>
    <property type="match status" value="1"/>
</dbReference>
<dbReference type="PANTHER" id="PTHR11124">
    <property type="entry name" value="VACUOLAR SORTING PROTEIN VPS29"/>
    <property type="match status" value="1"/>
</dbReference>
<dbReference type="InterPro" id="IPR020935">
    <property type="entry name" value="PdiEstase_YfcE_CS"/>
</dbReference>
<dbReference type="GO" id="GO:0005829">
    <property type="term" value="C:cytosol"/>
    <property type="evidence" value="ECO:0007669"/>
    <property type="project" value="GOC"/>
</dbReference>
<dbReference type="NCBIfam" id="TIGR00040">
    <property type="entry name" value="yfcE"/>
    <property type="match status" value="1"/>
</dbReference>
<evidence type="ECO:0000313" key="9">
    <source>
        <dbReference type="EMBL" id="CAH0369047.1"/>
    </source>
</evidence>
<keyword evidence="4" id="KW-0479">Metal-binding</keyword>
<dbReference type="InterPro" id="IPR024654">
    <property type="entry name" value="Calcineurin-like_PHP_lpxH"/>
</dbReference>
<dbReference type="Gene3D" id="3.60.21.10">
    <property type="match status" value="1"/>
</dbReference>
<sequence>MAKDFGELALVLGDAHVPGRAPKIPAKLKRMLVPNKMQHVLCTGNMGSRELYDELRALAPTQHFVCGDDDDDADFPEETITQIGDVKVGVVHGHDVQPWGDAKALEARRRRLDVDVLISGHTHRAEVREEGDYLYLNPGTITGAYAPASPDIVPSFILLAVQGPKVVVYLYELHGDSVDVSKSEFTAQPK</sequence>
<dbReference type="GO" id="GO:0031410">
    <property type="term" value="C:cytoplasmic vesicle"/>
    <property type="evidence" value="ECO:0007669"/>
    <property type="project" value="UniProtKB-ARBA"/>
</dbReference>
<dbReference type="GO" id="GO:0016787">
    <property type="term" value="F:hydrolase activity"/>
    <property type="evidence" value="ECO:0007669"/>
    <property type="project" value="UniProtKB-KW"/>
</dbReference>
<evidence type="ECO:0000256" key="6">
    <source>
        <dbReference type="ARBA" id="ARBA00022927"/>
    </source>
</evidence>